<protein>
    <submittedName>
        <fullName evidence="1">Uncharacterized protein</fullName>
    </submittedName>
</protein>
<proteinExistence type="predicted"/>
<dbReference type="GeneID" id="80559321"/>
<dbReference type="KEGG" id="vg:80559321"/>
<sequence>MAEQRVHVQFQAWVDGQWQKVGSRTWLERSMIPPVGDQIIITRTVQRGTGPGGRDSDDFQYVVKERVWSLFGVQPGVIIVVEEATQ</sequence>
<accession>A0A5J6TA68</accession>
<organism evidence="1 2">
    <name type="scientific">Gordonia phage Gibbous</name>
    <dbReference type="NCBI Taxonomy" id="2652405"/>
    <lineage>
        <taxon>Viruses</taxon>
        <taxon>Duplodnaviria</taxon>
        <taxon>Heunggongvirae</taxon>
        <taxon>Uroviricota</taxon>
        <taxon>Caudoviricetes</taxon>
        <taxon>Aziravirus</taxon>
        <taxon>Aziravirus gibbous</taxon>
    </lineage>
</organism>
<dbReference type="EMBL" id="MN310549">
    <property type="protein sequence ID" value="QFG05135.1"/>
    <property type="molecule type" value="Genomic_DNA"/>
</dbReference>
<evidence type="ECO:0000313" key="2">
    <source>
        <dbReference type="Proteomes" id="UP000326272"/>
    </source>
</evidence>
<evidence type="ECO:0000313" key="1">
    <source>
        <dbReference type="EMBL" id="QFG05135.1"/>
    </source>
</evidence>
<dbReference type="RefSeq" id="YP_010842529.1">
    <property type="nucleotide sequence ID" value="NC_079141.1"/>
</dbReference>
<keyword evidence="2" id="KW-1185">Reference proteome</keyword>
<name>A0A5J6TA68_9CAUD</name>
<dbReference type="Proteomes" id="UP000326272">
    <property type="component" value="Segment"/>
</dbReference>
<reference evidence="1 2" key="1">
    <citation type="submission" date="2019-08" db="EMBL/GenBank/DDBJ databases">
        <authorList>
            <person name="Birge L.R."/>
            <person name="Bivans L.D."/>
            <person name="Blakestad S.M."/>
            <person name="Chesley E.K."/>
            <person name="Frank J.E."/>
            <person name="Hoagland S."/>
            <person name="Hultquist J."/>
            <person name="Lee N.R."/>
            <person name="Pena P.B."/>
            <person name="Ramsey E.P."/>
            <person name="Chia C."/>
            <person name="Gurney S.M.R."/>
            <person name="Garlena R.A."/>
            <person name="Russell D.A."/>
            <person name="Pope W.H."/>
            <person name="Jacobs-Sera D."/>
            <person name="Hatfull G.F."/>
        </authorList>
    </citation>
    <scope>NUCLEOTIDE SEQUENCE [LARGE SCALE GENOMIC DNA]</scope>
</reference>
<gene>
    <name evidence="1" type="primary">59</name>
    <name evidence="1" type="ORF">SEA_GIBBOUS_59</name>
</gene>